<dbReference type="PANTHER" id="PTHR11390:SF26">
    <property type="entry name" value="DNA TOPOISOMERASE 1"/>
    <property type="match status" value="1"/>
</dbReference>
<evidence type="ECO:0000256" key="8">
    <source>
        <dbReference type="ARBA" id="ARBA00023125"/>
    </source>
</evidence>
<dbReference type="GO" id="GO:0006281">
    <property type="term" value="P:DNA repair"/>
    <property type="evidence" value="ECO:0007669"/>
    <property type="project" value="TreeGrafter"/>
</dbReference>
<dbReference type="SMART" id="SM00436">
    <property type="entry name" value="TOP1Bc"/>
    <property type="match status" value="1"/>
</dbReference>
<feature type="region of interest" description="Disordered" evidence="10">
    <location>
        <begin position="367"/>
        <end position="386"/>
    </location>
</feature>
<reference evidence="13 14" key="1">
    <citation type="journal article" date="2007" name="Archaea">
        <title>The genome of Hyperthermus butylicus: a sulfur-reducing, peptide fermenting, neutrophilic Crenarchaeote growing up to 108 degrees C.</title>
        <authorList>
            <person name="Brugger K."/>
            <person name="Chen L."/>
            <person name="Stark M."/>
            <person name="Zibat A."/>
            <person name="Redder P."/>
            <person name="Ruepp A."/>
            <person name="Awayez M."/>
            <person name="She Q."/>
            <person name="Garrett R.A."/>
            <person name="Klenk H.P."/>
        </authorList>
    </citation>
    <scope>NUCLEOTIDE SEQUENCE [LARGE SCALE GENOMIC DNA]</scope>
    <source>
        <strain evidence="14">DSM 5456 / JCM 9403 / PLM1-5</strain>
    </source>
</reference>
<dbReference type="Gene3D" id="2.70.20.10">
    <property type="entry name" value="Topoisomerase I, domain 3"/>
    <property type="match status" value="1"/>
</dbReference>
<dbReference type="EC" id="5.6.2.1" evidence="4"/>
<comment type="similarity">
    <text evidence="3">Belongs to the type IA topoisomerase family.</text>
</comment>
<dbReference type="PROSITE" id="PS52039">
    <property type="entry name" value="TOPO_IA_2"/>
    <property type="match status" value="1"/>
</dbReference>
<dbReference type="NCBIfam" id="NF004438">
    <property type="entry name" value="PRK05776.1"/>
    <property type="match status" value="1"/>
</dbReference>
<dbReference type="InterPro" id="IPR000380">
    <property type="entry name" value="Topo_IA"/>
</dbReference>
<dbReference type="InterPro" id="IPR023405">
    <property type="entry name" value="Topo_IA_core_domain"/>
</dbReference>
<dbReference type="KEGG" id="hbu:Hbut_0916"/>
<dbReference type="PANTHER" id="PTHR11390">
    <property type="entry name" value="PROKARYOTIC DNA TOPOISOMERASE"/>
    <property type="match status" value="1"/>
</dbReference>
<dbReference type="Gene3D" id="3.40.50.140">
    <property type="match status" value="1"/>
</dbReference>
<accession>A2BLA3</accession>
<dbReference type="Gene3D" id="1.10.460.10">
    <property type="entry name" value="Topoisomerase I, domain 2"/>
    <property type="match status" value="1"/>
</dbReference>
<dbReference type="eggNOG" id="arCOG01527">
    <property type="taxonomic scope" value="Archaea"/>
</dbReference>
<dbReference type="InterPro" id="IPR013824">
    <property type="entry name" value="Topo_IA_cen_sub1"/>
</dbReference>
<dbReference type="SUPFAM" id="SSF56712">
    <property type="entry name" value="Prokaryotic type I DNA topoisomerase"/>
    <property type="match status" value="1"/>
</dbReference>
<evidence type="ECO:0000259" key="12">
    <source>
        <dbReference type="PROSITE" id="PS52039"/>
    </source>
</evidence>
<comment type="catalytic activity">
    <reaction evidence="1">
        <text>ATP-independent breakage of single-stranded DNA, followed by passage and rejoining.</text>
        <dbReference type="EC" id="5.6.2.1"/>
    </reaction>
</comment>
<dbReference type="InterPro" id="IPR013497">
    <property type="entry name" value="Topo_IA_cen"/>
</dbReference>
<dbReference type="InterPro" id="IPR003601">
    <property type="entry name" value="Topo_IA_2"/>
</dbReference>
<dbReference type="OrthoDB" id="30963at2157"/>
<dbReference type="SMART" id="SM00437">
    <property type="entry name" value="TOP1Ac"/>
    <property type="match status" value="1"/>
</dbReference>
<dbReference type="GO" id="GO:0046872">
    <property type="term" value="F:metal ion binding"/>
    <property type="evidence" value="ECO:0007669"/>
    <property type="project" value="UniProtKB-KW"/>
</dbReference>
<keyword evidence="6" id="KW-0862">Zinc</keyword>
<dbReference type="InterPro" id="IPR005739">
    <property type="entry name" value="TopoI_arch"/>
</dbReference>
<evidence type="ECO:0000256" key="1">
    <source>
        <dbReference type="ARBA" id="ARBA00000213"/>
    </source>
</evidence>
<evidence type="ECO:0000256" key="2">
    <source>
        <dbReference type="ARBA" id="ARBA00001946"/>
    </source>
</evidence>
<evidence type="ECO:0000256" key="4">
    <source>
        <dbReference type="ARBA" id="ARBA00012891"/>
    </source>
</evidence>
<dbReference type="EnsemblBacteria" id="ABM80764">
    <property type="protein sequence ID" value="ABM80764"/>
    <property type="gene ID" value="Hbut_0916"/>
</dbReference>
<evidence type="ECO:0000256" key="6">
    <source>
        <dbReference type="ARBA" id="ARBA00022833"/>
    </source>
</evidence>
<dbReference type="GeneID" id="4782613"/>
<dbReference type="SMART" id="SM00493">
    <property type="entry name" value="TOPRIM"/>
    <property type="match status" value="1"/>
</dbReference>
<name>A2BLA3_HYPBU</name>
<organism evidence="13 14">
    <name type="scientific">Hyperthermus butylicus (strain DSM 5456 / JCM 9403 / PLM1-5)</name>
    <dbReference type="NCBI Taxonomy" id="415426"/>
    <lineage>
        <taxon>Archaea</taxon>
        <taxon>Thermoproteota</taxon>
        <taxon>Thermoprotei</taxon>
        <taxon>Desulfurococcales</taxon>
        <taxon>Pyrodictiaceae</taxon>
        <taxon>Hyperthermus</taxon>
    </lineage>
</organism>
<evidence type="ECO:0000256" key="7">
    <source>
        <dbReference type="ARBA" id="ARBA00023029"/>
    </source>
</evidence>
<dbReference type="CDD" id="cd00186">
    <property type="entry name" value="TOP1Ac"/>
    <property type="match status" value="1"/>
</dbReference>
<gene>
    <name evidence="13" type="ordered locus">Hbut_0916</name>
</gene>
<dbReference type="AlphaFoldDB" id="A2BLA3"/>
<dbReference type="InterPro" id="IPR006171">
    <property type="entry name" value="TOPRIM_dom"/>
</dbReference>
<proteinExistence type="inferred from homology"/>
<dbReference type="Gene3D" id="1.10.290.10">
    <property type="entry name" value="Topoisomerase I, domain 4"/>
    <property type="match status" value="1"/>
</dbReference>
<feature type="domain" description="Toprim" evidence="11">
    <location>
        <begin position="13"/>
        <end position="144"/>
    </location>
</feature>
<dbReference type="FunFam" id="1.10.290.10:FF:000003">
    <property type="entry name" value="DNA topoisomerase"/>
    <property type="match status" value="1"/>
</dbReference>
<evidence type="ECO:0000313" key="13">
    <source>
        <dbReference type="EMBL" id="ABM80764.1"/>
    </source>
</evidence>
<dbReference type="PROSITE" id="PS00396">
    <property type="entry name" value="TOPO_IA_1"/>
    <property type="match status" value="1"/>
</dbReference>
<dbReference type="HOGENOM" id="CLU_002929_5_2_2"/>
<dbReference type="InterPro" id="IPR013825">
    <property type="entry name" value="Topo_IA_cen_sub2"/>
</dbReference>
<protein>
    <recommendedName>
        <fullName evidence="4">DNA topoisomerase</fullName>
        <ecNumber evidence="4">5.6.2.1</ecNumber>
    </recommendedName>
</protein>
<evidence type="ECO:0000313" key="14">
    <source>
        <dbReference type="Proteomes" id="UP000002593"/>
    </source>
</evidence>
<dbReference type="PRINTS" id="PR00417">
    <property type="entry name" value="PRTPISMRASEI"/>
</dbReference>
<keyword evidence="5" id="KW-0479">Metal-binding</keyword>
<dbReference type="NCBIfam" id="TIGR01057">
    <property type="entry name" value="topA_arch"/>
    <property type="match status" value="1"/>
</dbReference>
<dbReference type="Pfam" id="PF01131">
    <property type="entry name" value="Topoisom_bac"/>
    <property type="match status" value="1"/>
</dbReference>
<dbReference type="Pfam" id="PF01751">
    <property type="entry name" value="Toprim"/>
    <property type="match status" value="1"/>
</dbReference>
<dbReference type="InterPro" id="IPR003602">
    <property type="entry name" value="Topo_IA_DNA-bd_dom"/>
</dbReference>
<dbReference type="InterPro" id="IPR023406">
    <property type="entry name" value="Topo_IA_AS"/>
</dbReference>
<dbReference type="Proteomes" id="UP000002593">
    <property type="component" value="Chromosome"/>
</dbReference>
<evidence type="ECO:0000259" key="11">
    <source>
        <dbReference type="PROSITE" id="PS50880"/>
    </source>
</evidence>
<keyword evidence="9 13" id="KW-0413">Isomerase</keyword>
<evidence type="ECO:0000256" key="5">
    <source>
        <dbReference type="ARBA" id="ARBA00022723"/>
    </source>
</evidence>
<dbReference type="PROSITE" id="PS50880">
    <property type="entry name" value="TOPRIM"/>
    <property type="match status" value="1"/>
</dbReference>
<sequence length="682" mass="77009">MVRAGYCSAGFGYTLVIAEKPKAARKIAEALSDKPIACKLGGIPYWIVTWMGTRYVIVPAAGHLFGLTTDKHGFPVFEYYWAPLWAVDSSSAHTRRFLEAIKKLARHAVRFVNACDYDIEGSVIGYNILRALGVEKRALRAKFSALTRQDVRRAFSRLERLDWDMINAGLARHELDWLWGINISRALMESLRSVTGRSKVLSAGRVQSPTLVEAVSRTIKRNLFVPLPYFTVTATVELGGKARRLQVASFELRSEAQRVARQLRATGYLVVREYSEYVERIPPPYPFNLGDLQVEASRILGFSPYYTQKLAEELYLEGLISYPRTNSQKIPPTIDISAIVQALVRQTRYRELVEYLLRATRGVLRVNNGPKEDPAHPAIHPTGEPPHSGLSKNHLRLYDLIVRRFLASMAPPAVLVRARLILSAEGLGSASITGVRIVSPGWMQIYYWAKPSEEYIPRLYRGQRIQVKSVSVQTSYTQPPELHTKTSLVKWMESKGIGTEATRARIVELLFERGYLRSEGGRVQATELGLTVANILQTYFPDITSVELTRRFEELLEAIRMGKVSKDAVISEARRFLAGILSEFKVKSMHAVGMELAYSLGLLKPPRQCPICGRRAEGEYCSYHEAAIRKIVEAYHEWRRRTGITCREYLEKLAAMRSTGKWVREAAKYLLARNVCPKGLTA</sequence>
<dbReference type="GO" id="GO:0006265">
    <property type="term" value="P:DNA topological change"/>
    <property type="evidence" value="ECO:0007669"/>
    <property type="project" value="InterPro"/>
</dbReference>
<dbReference type="InterPro" id="IPR013826">
    <property type="entry name" value="Topo_IA_cen_sub3"/>
</dbReference>
<evidence type="ECO:0000256" key="3">
    <source>
        <dbReference type="ARBA" id="ARBA00009446"/>
    </source>
</evidence>
<dbReference type="GO" id="GO:0003677">
    <property type="term" value="F:DNA binding"/>
    <property type="evidence" value="ECO:0007669"/>
    <property type="project" value="UniProtKB-KW"/>
</dbReference>
<feature type="domain" description="Topo IA-type catalytic" evidence="12">
    <location>
        <begin position="162"/>
        <end position="581"/>
    </location>
</feature>
<evidence type="ECO:0000256" key="9">
    <source>
        <dbReference type="ARBA" id="ARBA00023235"/>
    </source>
</evidence>
<keyword evidence="7" id="KW-0799">Topoisomerase</keyword>
<evidence type="ECO:0000256" key="10">
    <source>
        <dbReference type="SAM" id="MobiDB-lite"/>
    </source>
</evidence>
<dbReference type="STRING" id="415426.Hbut_0916"/>
<keyword evidence="14" id="KW-1185">Reference proteome</keyword>
<dbReference type="RefSeq" id="WP_011822082.1">
    <property type="nucleotide sequence ID" value="NC_008818.1"/>
</dbReference>
<comment type="cofactor">
    <cofactor evidence="2">
        <name>Mg(2+)</name>
        <dbReference type="ChEBI" id="CHEBI:18420"/>
    </cofactor>
</comment>
<dbReference type="GO" id="GO:0003917">
    <property type="term" value="F:DNA topoisomerase type I (single strand cut, ATP-independent) activity"/>
    <property type="evidence" value="ECO:0007669"/>
    <property type="project" value="UniProtKB-EC"/>
</dbReference>
<keyword evidence="8" id="KW-0238">DNA-binding</keyword>
<dbReference type="GO" id="GO:0006310">
    <property type="term" value="P:DNA recombination"/>
    <property type="evidence" value="ECO:0007669"/>
    <property type="project" value="TreeGrafter"/>
</dbReference>
<dbReference type="EMBL" id="CP000493">
    <property type="protein sequence ID" value="ABM80764.1"/>
    <property type="molecule type" value="Genomic_DNA"/>
</dbReference>